<comment type="caution">
    <text evidence="2">The sequence shown here is derived from an EMBL/GenBank/DDBJ whole genome shotgun (WGS) entry which is preliminary data.</text>
</comment>
<organism evidence="2 3">
    <name type="scientific">Vitis vinifera</name>
    <name type="common">Grape</name>
    <dbReference type="NCBI Taxonomy" id="29760"/>
    <lineage>
        <taxon>Eukaryota</taxon>
        <taxon>Viridiplantae</taxon>
        <taxon>Streptophyta</taxon>
        <taxon>Embryophyta</taxon>
        <taxon>Tracheophyta</taxon>
        <taxon>Spermatophyta</taxon>
        <taxon>Magnoliopsida</taxon>
        <taxon>eudicotyledons</taxon>
        <taxon>Gunneridae</taxon>
        <taxon>Pentapetalae</taxon>
        <taxon>rosids</taxon>
        <taxon>Vitales</taxon>
        <taxon>Vitaceae</taxon>
        <taxon>Viteae</taxon>
        <taxon>Vitis</taxon>
    </lineage>
</organism>
<feature type="compositionally biased region" description="Polar residues" evidence="1">
    <location>
        <begin position="1"/>
        <end position="20"/>
    </location>
</feature>
<dbReference type="AlphaFoldDB" id="A0A438CVI3"/>
<dbReference type="Proteomes" id="UP000288805">
    <property type="component" value="Unassembled WGS sequence"/>
</dbReference>
<sequence length="84" mass="9243">MASSASFSSTNDPITIQNSQDRQHPLLTINLSNITKLSSTNYHTWSLQIQSLLEGYDLHNFIDGAYTPPPPPSPSPSLVLHPQI</sequence>
<evidence type="ECO:0000313" key="3">
    <source>
        <dbReference type="Proteomes" id="UP000288805"/>
    </source>
</evidence>
<gene>
    <name evidence="2" type="ORF">CK203_111962</name>
</gene>
<evidence type="ECO:0000313" key="2">
    <source>
        <dbReference type="EMBL" id="RVW27219.1"/>
    </source>
</evidence>
<proteinExistence type="predicted"/>
<accession>A0A438CVI3</accession>
<dbReference type="EMBL" id="QGNW01001962">
    <property type="protein sequence ID" value="RVW27219.1"/>
    <property type="molecule type" value="Genomic_DNA"/>
</dbReference>
<protein>
    <recommendedName>
        <fullName evidence="4">Retrovirus-related Pol polyprotein from transposon RE1</fullName>
    </recommendedName>
</protein>
<reference evidence="2 3" key="1">
    <citation type="journal article" date="2018" name="PLoS Genet.">
        <title>Population sequencing reveals clonal diversity and ancestral inbreeding in the grapevine cultivar Chardonnay.</title>
        <authorList>
            <person name="Roach M.J."/>
            <person name="Johnson D.L."/>
            <person name="Bohlmann J."/>
            <person name="van Vuuren H.J."/>
            <person name="Jones S.J."/>
            <person name="Pretorius I.S."/>
            <person name="Schmidt S.A."/>
            <person name="Borneman A.R."/>
        </authorList>
    </citation>
    <scope>NUCLEOTIDE SEQUENCE [LARGE SCALE GENOMIC DNA]</scope>
    <source>
        <strain evidence="3">cv. Chardonnay</strain>
        <tissue evidence="2">Leaf</tissue>
    </source>
</reference>
<evidence type="ECO:0000256" key="1">
    <source>
        <dbReference type="SAM" id="MobiDB-lite"/>
    </source>
</evidence>
<name>A0A438CVI3_VITVI</name>
<evidence type="ECO:0008006" key="4">
    <source>
        <dbReference type="Google" id="ProtNLM"/>
    </source>
</evidence>
<feature type="region of interest" description="Disordered" evidence="1">
    <location>
        <begin position="64"/>
        <end position="84"/>
    </location>
</feature>
<feature type="region of interest" description="Disordered" evidence="1">
    <location>
        <begin position="1"/>
        <end position="22"/>
    </location>
</feature>